<protein>
    <submittedName>
        <fullName evidence="1">Uncharacterized protein</fullName>
    </submittedName>
</protein>
<geneLocation type="plasmid" evidence="2">
    <name>1P</name>
</geneLocation>
<name>A0A0U5F1C7_9PROT</name>
<evidence type="ECO:0000313" key="1">
    <source>
        <dbReference type="EMBL" id="CEF43078.1"/>
    </source>
</evidence>
<sequence length="271" mass="30156">MIKKSIPTVTFDSNTLNSVLYPEFSQRENKGEAEIVRNSIISGQLRGFFCETLVTLEGITKRDRPSTMGSAHIKVKTHQTNDKNIGIRIGIAFTRSPINIKHMNRINDALSLNILPLSTGKEMGNFHLDHEIYPLYMPEGGITELVHCMDKVHELSRNLGCKGVGKAAAIELGVKLTKKYGSGEDELFHSGLGHAKTKSEREDVAKAVAEWADGDSIAAHYGFGMDLFCSEDFGKSSKKASVLDEDHRRWLKSNFDIDFVTLIDLARMLTE</sequence>
<dbReference type="KEGG" id="asz:ASN_1P44"/>
<dbReference type="PATRIC" id="fig|446692.3.peg.4110"/>
<keyword evidence="2" id="KW-1185">Reference proteome</keyword>
<organism evidence="1 2">
    <name type="scientific">Acetobacter senegalensis</name>
    <dbReference type="NCBI Taxonomy" id="446692"/>
    <lineage>
        <taxon>Bacteria</taxon>
        <taxon>Pseudomonadati</taxon>
        <taxon>Pseudomonadota</taxon>
        <taxon>Alphaproteobacteria</taxon>
        <taxon>Acetobacterales</taxon>
        <taxon>Acetobacteraceae</taxon>
        <taxon>Acetobacter</taxon>
    </lineage>
</organism>
<evidence type="ECO:0000313" key="2">
    <source>
        <dbReference type="Proteomes" id="UP000056109"/>
    </source>
</evidence>
<gene>
    <name evidence="1" type="ORF">ASN_1P44</name>
</gene>
<dbReference type="GeneID" id="73003143"/>
<proteinExistence type="predicted"/>
<dbReference type="RefSeq" id="WP_231948542.1">
    <property type="nucleotide sequence ID" value="NZ_LN606601.1"/>
</dbReference>
<reference evidence="2" key="1">
    <citation type="submission" date="2014-09" db="EMBL/GenBank/DDBJ databases">
        <authorList>
            <person name="Illeghems K.G."/>
        </authorList>
    </citation>
    <scope>NUCLEOTIDE SEQUENCE [LARGE SCALE GENOMIC DNA]</scope>
    <source>
        <strain evidence="2">108B</strain>
        <plasmid evidence="2">1P</plasmid>
    </source>
</reference>
<dbReference type="Proteomes" id="UP000056109">
    <property type="component" value="Plasmid 1P"/>
</dbReference>
<accession>A0A0U5F1C7</accession>
<dbReference type="AlphaFoldDB" id="A0A0U5F1C7"/>
<dbReference type="EMBL" id="LN606601">
    <property type="protein sequence ID" value="CEF43078.1"/>
    <property type="molecule type" value="Genomic_DNA"/>
</dbReference>